<evidence type="ECO:0000313" key="1">
    <source>
        <dbReference type="EMBL" id="EFH12284.1"/>
    </source>
</evidence>
<organism evidence="1 2">
    <name type="scientific">Pseudoroseomonas cervicalis ATCC 49957</name>
    <dbReference type="NCBI Taxonomy" id="525371"/>
    <lineage>
        <taxon>Bacteria</taxon>
        <taxon>Pseudomonadati</taxon>
        <taxon>Pseudomonadota</taxon>
        <taxon>Alphaproteobacteria</taxon>
        <taxon>Acetobacterales</taxon>
        <taxon>Roseomonadaceae</taxon>
        <taxon>Roseomonas</taxon>
    </lineage>
</organism>
<comment type="caution">
    <text evidence="1">The sequence shown here is derived from an EMBL/GenBank/DDBJ whole genome shotgun (WGS) entry which is preliminary data.</text>
</comment>
<reference evidence="1 2" key="1">
    <citation type="submission" date="2010-04" db="EMBL/GenBank/DDBJ databases">
        <authorList>
            <person name="Qin X."/>
            <person name="Bachman B."/>
            <person name="Battles P."/>
            <person name="Bell A."/>
            <person name="Bess C."/>
            <person name="Bickham C."/>
            <person name="Chaboub L."/>
            <person name="Chen D."/>
            <person name="Coyle M."/>
            <person name="Deiros D.R."/>
            <person name="Dinh H."/>
            <person name="Forbes L."/>
            <person name="Fowler G."/>
            <person name="Francisco L."/>
            <person name="Fu Q."/>
            <person name="Gubbala S."/>
            <person name="Hale W."/>
            <person name="Han Y."/>
            <person name="Hemphill L."/>
            <person name="Highlander S.K."/>
            <person name="Hirani K."/>
            <person name="Hogues M."/>
            <person name="Jackson L."/>
            <person name="Jakkamsetti A."/>
            <person name="Javaid M."/>
            <person name="Jiang H."/>
            <person name="Korchina V."/>
            <person name="Kovar C."/>
            <person name="Lara F."/>
            <person name="Lee S."/>
            <person name="Mata R."/>
            <person name="Mathew T."/>
            <person name="Moen C."/>
            <person name="Morales K."/>
            <person name="Munidasa M."/>
            <person name="Nazareth L."/>
            <person name="Ngo R."/>
            <person name="Nguyen L."/>
            <person name="Okwuonu G."/>
            <person name="Ongeri F."/>
            <person name="Patil S."/>
            <person name="Petrosino J."/>
            <person name="Pham C."/>
            <person name="Pham P."/>
            <person name="Pu L.-L."/>
            <person name="Puazo M."/>
            <person name="Raj R."/>
            <person name="Reid J."/>
            <person name="Rouhana J."/>
            <person name="Saada N."/>
            <person name="Shang Y."/>
            <person name="Simmons D."/>
            <person name="Thornton R."/>
            <person name="Warren J."/>
            <person name="Weissenberger G."/>
            <person name="Zhang J."/>
            <person name="Zhang L."/>
            <person name="Zhou C."/>
            <person name="Zhu D."/>
            <person name="Muzny D."/>
            <person name="Worley K."/>
            <person name="Gibbs R."/>
        </authorList>
    </citation>
    <scope>NUCLEOTIDE SEQUENCE [LARGE SCALE GENOMIC DNA]</scope>
    <source>
        <strain evidence="1 2">ATCC 49957</strain>
    </source>
</reference>
<keyword evidence="2" id="KW-1185">Reference proteome</keyword>
<dbReference type="InterPro" id="IPR007833">
    <property type="entry name" value="Capsule_polysaccharide_synth"/>
</dbReference>
<evidence type="ECO:0000313" key="2">
    <source>
        <dbReference type="Proteomes" id="UP000005324"/>
    </source>
</evidence>
<dbReference type="EMBL" id="ADVL01000253">
    <property type="protein sequence ID" value="EFH12284.1"/>
    <property type="molecule type" value="Genomic_DNA"/>
</dbReference>
<dbReference type="RefSeq" id="WP_007004714.1">
    <property type="nucleotide sequence ID" value="NZ_GG770780.1"/>
</dbReference>
<protein>
    <submittedName>
        <fullName evidence="1">Capsule polysaccharide biosynthesis protein</fullName>
    </submittedName>
</protein>
<gene>
    <name evidence="1" type="primary">rkpJ</name>
    <name evidence="1" type="ORF">HMPREF0731_1490</name>
</gene>
<dbReference type="GO" id="GO:0015774">
    <property type="term" value="P:polysaccharide transport"/>
    <property type="evidence" value="ECO:0007669"/>
    <property type="project" value="InterPro"/>
</dbReference>
<dbReference type="Pfam" id="PF05159">
    <property type="entry name" value="Capsule_synth"/>
    <property type="match status" value="1"/>
</dbReference>
<dbReference type="CDD" id="cd16441">
    <property type="entry name" value="beta_Kdo_transferase_KpsS"/>
    <property type="match status" value="1"/>
</dbReference>
<accession>D5RK80</accession>
<dbReference type="AlphaFoldDB" id="D5RK80"/>
<name>D5RK80_9PROT</name>
<dbReference type="OrthoDB" id="9794206at2"/>
<dbReference type="GO" id="GO:0000271">
    <property type="term" value="P:polysaccharide biosynthetic process"/>
    <property type="evidence" value="ECO:0007669"/>
    <property type="project" value="InterPro"/>
</dbReference>
<proteinExistence type="predicted"/>
<dbReference type="Proteomes" id="UP000005324">
    <property type="component" value="Unassembled WGS sequence"/>
</dbReference>
<dbReference type="HOGENOM" id="CLU_040135_1_0_5"/>
<sequence>MPSSAEPAPRCFLFLQGPITPFFDEVGAGLRALGHTVHRINLNLGDKLFWRGPGAVDFRGTAAEWPGFVADFLDRQGITDLVLLGEQRDYHKIAIAAAQARDISVAVTDFGYIRPDWIVLERDGMNAASLFTRDPKTIIRTGAKLPPPDLIVRHRDNFNRQARWDMLYHLASLLPWPFPHYRSHLLQNPVAYYLGVGRRLLERKRDNRRADAILQRLSGTGPLFLMAMQMESDFSIRAYSKYPDLDTALREVAESFAAHAPANAQLLVKVHPLDPGLKNWRRRTRAIAEAAGVPDRVHYLGGGNLGAIVEQVQGTVTVNSTVGLRSIIDHTPTFALGEAIYRIPGLVFPGTLDRFWTEAAPPEKALREGFLRCIAHSLHIRGVYYNRPGLDVAVRGAVARLHHRALNEPLESLMFPPDPDMPGTAAPRPW</sequence>